<accession>A0A011NU32</accession>
<dbReference type="AlphaFoldDB" id="A0A011NU32"/>
<sequence>MNLVFDGPGQPMGLVPHSLIALLPLAVWAYRRFVGRRGSSLVWLLAAVGIFLLLNGIVFWDQSRVRRMAADGTLQVTRGSITQSWHIVSRERDWTSRTLSYRTTVSEGFDVAGVRFRWNIGDSFSPATFSNAAEPPLAFPEGAAVEVSWFVDPASEDERRIVRLRMEPGGARATVADAEFAAVIAGFVAALESADATRLAGLVQFPVNFAGHMLGAGQVDDLRAALAMPALQSCLRTAAAEALHDGSRRIVCHGVTLLFARAAGDAWRLRELRQGP</sequence>
<keyword evidence="1" id="KW-0472">Membrane</keyword>
<dbReference type="STRING" id="1454001.AW08_01645"/>
<gene>
    <name evidence="2" type="ORF">AW08_01645</name>
</gene>
<evidence type="ECO:0000313" key="2">
    <source>
        <dbReference type="EMBL" id="EXI68040.1"/>
    </source>
</evidence>
<keyword evidence="1" id="KW-1133">Transmembrane helix</keyword>
<reference evidence="2" key="1">
    <citation type="submission" date="2014-02" db="EMBL/GenBank/DDBJ databases">
        <title>Expanding our view of genomic diversity in Candidatus Accumulibacter clades.</title>
        <authorList>
            <person name="Skennerton C.T."/>
            <person name="Barr J.J."/>
            <person name="Slater F.R."/>
            <person name="Bond P.L."/>
            <person name="Tyson G.W."/>
        </authorList>
    </citation>
    <scope>NUCLEOTIDE SEQUENCE [LARGE SCALE GENOMIC DNA]</scope>
</reference>
<dbReference type="Proteomes" id="UP000020218">
    <property type="component" value="Unassembled WGS sequence"/>
</dbReference>
<keyword evidence="3" id="KW-1185">Reference proteome</keyword>
<keyword evidence="1" id="KW-0812">Transmembrane</keyword>
<evidence type="ECO:0000313" key="3">
    <source>
        <dbReference type="Proteomes" id="UP000020218"/>
    </source>
</evidence>
<protein>
    <submittedName>
        <fullName evidence="2">Uncharacterized protein</fullName>
    </submittedName>
</protein>
<feature type="transmembrane region" description="Helical" evidence="1">
    <location>
        <begin position="12"/>
        <end position="30"/>
    </location>
</feature>
<proteinExistence type="predicted"/>
<feature type="transmembrane region" description="Helical" evidence="1">
    <location>
        <begin position="42"/>
        <end position="60"/>
    </location>
</feature>
<comment type="caution">
    <text evidence="2">The sequence shown here is derived from an EMBL/GenBank/DDBJ whole genome shotgun (WGS) entry which is preliminary data.</text>
</comment>
<organism evidence="2 3">
    <name type="scientific">Candidatus Accumulibacter adjunctus</name>
    <dbReference type="NCBI Taxonomy" id="1454001"/>
    <lineage>
        <taxon>Bacteria</taxon>
        <taxon>Pseudomonadati</taxon>
        <taxon>Pseudomonadota</taxon>
        <taxon>Betaproteobacteria</taxon>
        <taxon>Candidatus Accumulibacter</taxon>
    </lineage>
</organism>
<dbReference type="EMBL" id="JFAX01000007">
    <property type="protein sequence ID" value="EXI68040.1"/>
    <property type="molecule type" value="Genomic_DNA"/>
</dbReference>
<evidence type="ECO:0000256" key="1">
    <source>
        <dbReference type="SAM" id="Phobius"/>
    </source>
</evidence>
<dbReference type="PATRIC" id="fig|1454001.3.peg.1570"/>
<name>A0A011NU32_9PROT</name>